<organism evidence="5 6">
    <name type="scientific">Ceratobasidium theobromae</name>
    <dbReference type="NCBI Taxonomy" id="1582974"/>
    <lineage>
        <taxon>Eukaryota</taxon>
        <taxon>Fungi</taxon>
        <taxon>Dikarya</taxon>
        <taxon>Basidiomycota</taxon>
        <taxon>Agaricomycotina</taxon>
        <taxon>Agaricomycetes</taxon>
        <taxon>Cantharellales</taxon>
        <taxon>Ceratobasidiaceae</taxon>
        <taxon>Ceratobasidium</taxon>
    </lineage>
</organism>
<feature type="domain" description="NACHT" evidence="4">
    <location>
        <begin position="73"/>
        <end position="220"/>
    </location>
</feature>
<dbReference type="InterPro" id="IPR020472">
    <property type="entry name" value="WD40_PAC1"/>
</dbReference>
<dbReference type="PANTHER" id="PTHR19846:SF0">
    <property type="entry name" value="PRE-MRNA PROCESSING FACTOR 4"/>
    <property type="match status" value="1"/>
</dbReference>
<feature type="repeat" description="WD" evidence="3">
    <location>
        <begin position="826"/>
        <end position="867"/>
    </location>
</feature>
<evidence type="ECO:0000256" key="3">
    <source>
        <dbReference type="PROSITE-ProRule" id="PRU00221"/>
    </source>
</evidence>
<proteinExistence type="predicted"/>
<dbReference type="InterPro" id="IPR019775">
    <property type="entry name" value="WD40_repeat_CS"/>
</dbReference>
<evidence type="ECO:0000313" key="6">
    <source>
        <dbReference type="Proteomes" id="UP000383932"/>
    </source>
</evidence>
<dbReference type="InterPro" id="IPR036322">
    <property type="entry name" value="WD40_repeat_dom_sf"/>
</dbReference>
<dbReference type="SUPFAM" id="SSF50978">
    <property type="entry name" value="WD40 repeat-like"/>
    <property type="match status" value="3"/>
</dbReference>
<reference evidence="5 6" key="1">
    <citation type="journal article" date="2019" name="Fungal Biol. Biotechnol.">
        <title>Draft genome sequence of fastidious pathogen Ceratobasidium theobromae, which causes vascular-streak dieback in Theobroma cacao.</title>
        <authorList>
            <person name="Ali S.S."/>
            <person name="Asman A."/>
            <person name="Shao J."/>
            <person name="Firmansyah A.P."/>
            <person name="Susilo A.W."/>
            <person name="Rosmana A."/>
            <person name="McMahon P."/>
            <person name="Junaid M."/>
            <person name="Guest D."/>
            <person name="Kheng T.Y."/>
            <person name="Meinhardt L.W."/>
            <person name="Bailey B.A."/>
        </authorList>
    </citation>
    <scope>NUCLEOTIDE SEQUENCE [LARGE SCALE GENOMIC DNA]</scope>
    <source>
        <strain evidence="5 6">CT2</strain>
    </source>
</reference>
<dbReference type="GO" id="GO:0030621">
    <property type="term" value="F:U4 snRNA binding"/>
    <property type="evidence" value="ECO:0007669"/>
    <property type="project" value="TreeGrafter"/>
</dbReference>
<feature type="repeat" description="WD" evidence="3">
    <location>
        <begin position="783"/>
        <end position="824"/>
    </location>
</feature>
<feature type="repeat" description="WD" evidence="3">
    <location>
        <begin position="1085"/>
        <end position="1119"/>
    </location>
</feature>
<dbReference type="PROSITE" id="PS00678">
    <property type="entry name" value="WD_REPEATS_1"/>
    <property type="match status" value="3"/>
</dbReference>
<dbReference type="Pfam" id="PF00400">
    <property type="entry name" value="WD40"/>
    <property type="match status" value="14"/>
</dbReference>
<dbReference type="PANTHER" id="PTHR19846">
    <property type="entry name" value="WD40 REPEAT PROTEIN"/>
    <property type="match status" value="1"/>
</dbReference>
<feature type="repeat" description="WD" evidence="3">
    <location>
        <begin position="1171"/>
        <end position="1212"/>
    </location>
</feature>
<keyword evidence="2" id="KW-0677">Repeat</keyword>
<dbReference type="OrthoDB" id="538223at2759"/>
<feature type="repeat" description="WD" evidence="3">
    <location>
        <begin position="957"/>
        <end position="989"/>
    </location>
</feature>
<dbReference type="Proteomes" id="UP000383932">
    <property type="component" value="Unassembled WGS sequence"/>
</dbReference>
<feature type="repeat" description="WD" evidence="3">
    <location>
        <begin position="697"/>
        <end position="738"/>
    </location>
</feature>
<dbReference type="AlphaFoldDB" id="A0A5N5QGX0"/>
<dbReference type="InterPro" id="IPR015943">
    <property type="entry name" value="WD40/YVTN_repeat-like_dom_sf"/>
</dbReference>
<dbReference type="SUPFAM" id="SSF52540">
    <property type="entry name" value="P-loop containing nucleoside triphosphate hydrolases"/>
    <property type="match status" value="1"/>
</dbReference>
<feature type="repeat" description="WD" evidence="3">
    <location>
        <begin position="869"/>
        <end position="910"/>
    </location>
</feature>
<name>A0A5N5QGX0_9AGAM</name>
<dbReference type="PRINTS" id="PR00320">
    <property type="entry name" value="GPROTEINBRPT"/>
</dbReference>
<evidence type="ECO:0000256" key="2">
    <source>
        <dbReference type="ARBA" id="ARBA00022737"/>
    </source>
</evidence>
<dbReference type="GO" id="GO:0046540">
    <property type="term" value="C:U4/U6 x U5 tri-snRNP complex"/>
    <property type="evidence" value="ECO:0007669"/>
    <property type="project" value="TreeGrafter"/>
</dbReference>
<keyword evidence="1 3" id="KW-0853">WD repeat</keyword>
<keyword evidence="6" id="KW-1185">Reference proteome</keyword>
<feature type="repeat" description="WD" evidence="3">
    <location>
        <begin position="740"/>
        <end position="772"/>
    </location>
</feature>
<dbReference type="CDD" id="cd00200">
    <property type="entry name" value="WD40"/>
    <property type="match status" value="3"/>
</dbReference>
<feature type="repeat" description="WD" evidence="3">
    <location>
        <begin position="1043"/>
        <end position="1077"/>
    </location>
</feature>
<dbReference type="GO" id="GO:0000398">
    <property type="term" value="P:mRNA splicing, via spliceosome"/>
    <property type="evidence" value="ECO:0007669"/>
    <property type="project" value="TreeGrafter"/>
</dbReference>
<dbReference type="PROSITE" id="PS50837">
    <property type="entry name" value="NACHT"/>
    <property type="match status" value="1"/>
</dbReference>
<evidence type="ECO:0000313" key="5">
    <source>
        <dbReference type="EMBL" id="KAB5590718.1"/>
    </source>
</evidence>
<dbReference type="PROSITE" id="PS50294">
    <property type="entry name" value="WD_REPEATS_REGION"/>
    <property type="match status" value="13"/>
</dbReference>
<dbReference type="EMBL" id="SSOP01000149">
    <property type="protein sequence ID" value="KAB5590718.1"/>
    <property type="molecule type" value="Genomic_DNA"/>
</dbReference>
<feature type="repeat" description="WD" evidence="3">
    <location>
        <begin position="1000"/>
        <end position="1041"/>
    </location>
</feature>
<dbReference type="InterPro" id="IPR001680">
    <property type="entry name" value="WD40_rpt"/>
</dbReference>
<gene>
    <name evidence="5" type="ORF">CTheo_5840</name>
</gene>
<dbReference type="PROSITE" id="PS50082">
    <property type="entry name" value="WD_REPEATS_2"/>
    <property type="match status" value="13"/>
</dbReference>
<feature type="repeat" description="WD" evidence="3">
    <location>
        <begin position="1127"/>
        <end position="1170"/>
    </location>
</feature>
<sequence>MLTGLEMAVNMNAWSTANDQLADIRFRDLNPAFSARFNSVLATEIGRRTCTEQTRKSILSDLNNWCDNPDSEPFFWMDGMAGTGKTTIACTLAAVLESRQQLAASFFCTRTLPECRDASRIVPTIAYQLARYSDPLQSALFQVLEQNADIATRDIALQFERLLTEPLQYAKNSIPGNLVVVIDALDECENQDTVKRGLQALFKFRSISNLPIKFFITSRPEPEIYDTMMSQLQQGRIGISVLHLHEIEKPLVQADIELYLREELMAMSPSNLNAQIIQLAKLAGNLFVYAAVAVRYIHGGGPFVDPDERLAMILYDASELLAYISQMYHHGLVASFNEELEGKEAMRIRSVLWAAACAREPVSIETLTMLAGTGSEDFTLTALKPLRSILHISEPSNLVSVLHPSFRTFIFDQEHSREYFCNEAGFNQVLARRCFEMMTAQLRFNICDLQSSFTLDKDVGDLDQRIAQNISAPLAYACRYWAEHLKTTAVSEELCEMLKVFLSHQLLFWMEAMNLKQWLSNGVRALSTTLKWFEHTNENLDLIKSTRDAQAFVTRFIGAPISLSTPHIYISALPLSPKSSEMFKQYRERARGLIDVRGTLIERAGGLRRSTWKTESEVSATLFSPDGTRVVSGSRDGMIALRDTINGVPVVGPFRGHNGPVWSIACSPDGTRIASGSDDGTVRLWDAMRGMSVAAPFKGHVDAVLSVAYSPDNTRIVSASRDGTIQVWDAGNGVPMLAPLEDHHSAVFSVAFSPDGRRIASGSLDRTIRLWDPTYGIPDGDPLRSHTDAILTLAFSPNGERIVSGSRDCTIRLWSVPDKALIAPPLQGHTGGVLSVAFSPDGAYIISGSLDGKIQLWDATDGTPASALFQGHTKAVMSVAFSPSGTHFVSGSFDHTIRLWDVANINATPAPSSFQGHTDVTLAVAVSPNGTQILSGSSDHTMRLWNITNGTPIGDSFQGHTDVVSSVAFSLDGACIASGSQDYTICVWDAIKGTPVSGPFEGHTDAVLSVVFSPDSRLIASGSSDYTIRLWDVATGIAFSKPFKGHTNAVSSVQFSPDGTLVVSGSSDHTIRLWRIDGSPACPPFQGHTNPVISVAFSPDNTRIVSGSEDCTIRLWDVSGAPVGDPPQGHTNAIISVSFLPAPDGMRIISCSRDCTVRQWNMNGDQVAEPFHGHTKALKSAAFSADGRYIACASEDRTIQVFNTNSTHAVRPWDIKIDSSGWVTNAQSERLFWIPPEIRNPFLVPHNPLIITPEGTIQVTYPNVLVGPQWVECYPKS</sequence>
<dbReference type="InterPro" id="IPR056884">
    <property type="entry name" value="NPHP3-like_N"/>
</dbReference>
<dbReference type="GO" id="GO:0017070">
    <property type="term" value="F:U6 snRNA binding"/>
    <property type="evidence" value="ECO:0007669"/>
    <property type="project" value="TreeGrafter"/>
</dbReference>
<dbReference type="Gene3D" id="2.130.10.10">
    <property type="entry name" value="YVTN repeat-like/Quinoprotein amine dehydrogenase"/>
    <property type="match status" value="5"/>
</dbReference>
<feature type="repeat" description="WD" evidence="3">
    <location>
        <begin position="654"/>
        <end position="695"/>
    </location>
</feature>
<evidence type="ECO:0000256" key="1">
    <source>
        <dbReference type="ARBA" id="ARBA00022574"/>
    </source>
</evidence>
<dbReference type="Pfam" id="PF24883">
    <property type="entry name" value="NPHP3_N"/>
    <property type="match status" value="1"/>
</dbReference>
<feature type="repeat" description="WD" evidence="3">
    <location>
        <begin position="914"/>
        <end position="955"/>
    </location>
</feature>
<dbReference type="Gene3D" id="3.40.50.300">
    <property type="entry name" value="P-loop containing nucleotide triphosphate hydrolases"/>
    <property type="match status" value="1"/>
</dbReference>
<dbReference type="InterPro" id="IPR027417">
    <property type="entry name" value="P-loop_NTPase"/>
</dbReference>
<protein>
    <submittedName>
        <fullName evidence="5">Vegetative incompatibility protein HET-E-1</fullName>
    </submittedName>
</protein>
<dbReference type="SMART" id="SM00320">
    <property type="entry name" value="WD40"/>
    <property type="match status" value="14"/>
</dbReference>
<evidence type="ECO:0000259" key="4">
    <source>
        <dbReference type="PROSITE" id="PS50837"/>
    </source>
</evidence>
<comment type="caution">
    <text evidence="5">The sequence shown here is derived from an EMBL/GenBank/DDBJ whole genome shotgun (WGS) entry which is preliminary data.</text>
</comment>
<accession>A0A5N5QGX0</accession>
<dbReference type="InterPro" id="IPR007111">
    <property type="entry name" value="NACHT_NTPase"/>
</dbReference>